<dbReference type="InterPro" id="IPR054255">
    <property type="entry name" value="DUF6986"/>
</dbReference>
<comment type="caution">
    <text evidence="4">The sequence shown here is derived from an EMBL/GenBank/DDBJ whole genome shotgun (WGS) entry which is preliminary data.</text>
</comment>
<evidence type="ECO:0000313" key="4">
    <source>
        <dbReference type="EMBL" id="KAA9345524.1"/>
    </source>
</evidence>
<evidence type="ECO:0000256" key="2">
    <source>
        <dbReference type="ARBA" id="ARBA00022723"/>
    </source>
</evidence>
<evidence type="ECO:0000256" key="3">
    <source>
        <dbReference type="ARBA" id="ARBA00022842"/>
    </source>
</evidence>
<keyword evidence="4" id="KW-0418">Kinase</keyword>
<dbReference type="InterPro" id="IPR015813">
    <property type="entry name" value="Pyrv/PenolPyrv_kinase-like_dom"/>
</dbReference>
<dbReference type="Proteomes" id="UP000326570">
    <property type="component" value="Unassembled WGS sequence"/>
</dbReference>
<protein>
    <submittedName>
        <fullName evidence="4">Phosphoenolpyruvate kinase</fullName>
    </submittedName>
</protein>
<evidence type="ECO:0000313" key="5">
    <source>
        <dbReference type="Proteomes" id="UP000326570"/>
    </source>
</evidence>
<keyword evidence="2" id="KW-0479">Metal-binding</keyword>
<keyword evidence="3" id="KW-0460">Magnesium</keyword>
<reference evidence="4 5" key="1">
    <citation type="submission" date="2019-09" db="EMBL/GenBank/DDBJ databases">
        <title>Genome sequence of Adhaeribacter sp. M2.</title>
        <authorList>
            <person name="Srinivasan S."/>
        </authorList>
    </citation>
    <scope>NUCLEOTIDE SEQUENCE [LARGE SCALE GENOMIC DNA]</scope>
    <source>
        <strain evidence="4 5">M2</strain>
    </source>
</reference>
<gene>
    <name evidence="4" type="ORF">F0P94_00080</name>
</gene>
<dbReference type="Gene3D" id="3.20.20.60">
    <property type="entry name" value="Phosphoenolpyruvate-binding domains"/>
    <property type="match status" value="1"/>
</dbReference>
<dbReference type="AlphaFoldDB" id="A0A5N1J4B0"/>
<sequence>MKLSINNTEKEQLLNTLGLANRKFQQTYPGDRPDRQPVHTVYGGANLFKSDTCQKMGDIALRSLQTYAPNFVELANVLKLQGYEHLPHLEKDIKALTEKLGDQTEEERKKEAAWLSYSVYNKVVKKLQTEAVEDFRIDFEDGFGNRPDDEEDATAVQAARELAAGMKNGTISPFIGIRIKPFTEDLKHRGIRTLDIFLTNLLEETGGKLPENFVVMLPKVTIPEQMTAMVRFFEILERENNLKPGTLKMETMVEATQIIMDDEGRNPLMRIIKASEGRCIAAHFGTYDYTASAGITAKYQTMAHPVCDFAHHMTKVALGGTGIFLSDGATNIMPIGPHRGENLSFEQEKENRESVHNAWQIGFGHTMHSLINGLYQGWDLNPAQLPMRYAATYNFFLSSYEDAVFRLKTFVARAAISTLTKDVFDDAATGQGLLNFFLKAMNCGAISEEEALATGLTLEEIRSRSFFRILENRRKGVSSKEQMVAS</sequence>
<accession>A0A5N1J4B0</accession>
<dbReference type="SUPFAM" id="SSF51621">
    <property type="entry name" value="Phosphoenolpyruvate/pyruvate domain"/>
    <property type="match status" value="1"/>
</dbReference>
<dbReference type="GO" id="GO:0000287">
    <property type="term" value="F:magnesium ion binding"/>
    <property type="evidence" value="ECO:0007669"/>
    <property type="project" value="TreeGrafter"/>
</dbReference>
<keyword evidence="4" id="KW-0808">Transferase</keyword>
<dbReference type="GO" id="GO:0016301">
    <property type="term" value="F:kinase activity"/>
    <property type="evidence" value="ECO:0007669"/>
    <property type="project" value="UniProtKB-KW"/>
</dbReference>
<dbReference type="Pfam" id="PF22484">
    <property type="entry name" value="DUF6986"/>
    <property type="match status" value="1"/>
</dbReference>
<keyword evidence="5" id="KW-1185">Reference proteome</keyword>
<dbReference type="PANTHER" id="PTHR32308">
    <property type="entry name" value="LYASE BETA SUBUNIT, PUTATIVE (AFU_ORTHOLOGUE AFUA_4G13030)-RELATED"/>
    <property type="match status" value="1"/>
</dbReference>
<proteinExistence type="predicted"/>
<evidence type="ECO:0000256" key="1">
    <source>
        <dbReference type="ARBA" id="ARBA00001946"/>
    </source>
</evidence>
<dbReference type="GO" id="GO:0006107">
    <property type="term" value="P:oxaloacetate metabolic process"/>
    <property type="evidence" value="ECO:0007669"/>
    <property type="project" value="TreeGrafter"/>
</dbReference>
<dbReference type="RefSeq" id="WP_150901663.1">
    <property type="nucleotide sequence ID" value="NZ_VTWT01000001.1"/>
</dbReference>
<comment type="cofactor">
    <cofactor evidence="1">
        <name>Mg(2+)</name>
        <dbReference type="ChEBI" id="CHEBI:18420"/>
    </cofactor>
</comment>
<keyword evidence="4" id="KW-0670">Pyruvate</keyword>
<dbReference type="InterPro" id="IPR040442">
    <property type="entry name" value="Pyrv_kinase-like_dom_sf"/>
</dbReference>
<organism evidence="4 5">
    <name type="scientific">Adhaeribacter soli</name>
    <dbReference type="NCBI Taxonomy" id="2607655"/>
    <lineage>
        <taxon>Bacteria</taxon>
        <taxon>Pseudomonadati</taxon>
        <taxon>Bacteroidota</taxon>
        <taxon>Cytophagia</taxon>
        <taxon>Cytophagales</taxon>
        <taxon>Hymenobacteraceae</taxon>
        <taxon>Adhaeribacter</taxon>
    </lineage>
</organism>
<dbReference type="EMBL" id="VTWT01000001">
    <property type="protein sequence ID" value="KAA9345524.1"/>
    <property type="molecule type" value="Genomic_DNA"/>
</dbReference>
<name>A0A5N1J4B0_9BACT</name>
<dbReference type="PANTHER" id="PTHR32308:SF10">
    <property type="entry name" value="CITRATE LYASE SUBUNIT BETA"/>
    <property type="match status" value="1"/>
</dbReference>